<dbReference type="Gene3D" id="2.60.120.10">
    <property type="entry name" value="Jelly Rolls"/>
    <property type="match status" value="1"/>
</dbReference>
<keyword evidence="3" id="KW-0804">Transcription</keyword>
<dbReference type="Pfam" id="PF13545">
    <property type="entry name" value="HTH_Crp_2"/>
    <property type="match status" value="1"/>
</dbReference>
<evidence type="ECO:0000256" key="1">
    <source>
        <dbReference type="ARBA" id="ARBA00023015"/>
    </source>
</evidence>
<dbReference type="SUPFAM" id="SSF46785">
    <property type="entry name" value="Winged helix' DNA-binding domain"/>
    <property type="match status" value="1"/>
</dbReference>
<dbReference type="OrthoDB" id="3176638at2"/>
<dbReference type="Proteomes" id="UP000186400">
    <property type="component" value="Unassembled WGS sequence"/>
</dbReference>
<keyword evidence="2" id="KW-0238">DNA-binding</keyword>
<dbReference type="GO" id="GO:0003677">
    <property type="term" value="F:DNA binding"/>
    <property type="evidence" value="ECO:0007669"/>
    <property type="project" value="UniProtKB-KW"/>
</dbReference>
<dbReference type="RefSeq" id="WP_076489306.1">
    <property type="nucleotide sequence ID" value="NZ_FTMS01000013.1"/>
</dbReference>
<dbReference type="InterPro" id="IPR012318">
    <property type="entry name" value="HTH_CRP"/>
</dbReference>
<proteinExistence type="predicted"/>
<dbReference type="InterPro" id="IPR000595">
    <property type="entry name" value="cNMP-bd_dom"/>
</dbReference>
<dbReference type="Pfam" id="PF00027">
    <property type="entry name" value="cNMP_binding"/>
    <property type="match status" value="1"/>
</dbReference>
<dbReference type="InterPro" id="IPR014710">
    <property type="entry name" value="RmlC-like_jellyroll"/>
</dbReference>
<name>A0A1N6UTI9_9SPIO</name>
<dbReference type="SMART" id="SM00419">
    <property type="entry name" value="HTH_CRP"/>
    <property type="match status" value="1"/>
</dbReference>
<evidence type="ECO:0000256" key="3">
    <source>
        <dbReference type="ARBA" id="ARBA00023163"/>
    </source>
</evidence>
<dbReference type="CDD" id="cd00038">
    <property type="entry name" value="CAP_ED"/>
    <property type="match status" value="1"/>
</dbReference>
<dbReference type="EMBL" id="FTMS01000013">
    <property type="protein sequence ID" value="SIQ68851.1"/>
    <property type="molecule type" value="Genomic_DNA"/>
</dbReference>
<dbReference type="SUPFAM" id="SSF51206">
    <property type="entry name" value="cAMP-binding domain-like"/>
    <property type="match status" value="1"/>
</dbReference>
<feature type="domain" description="HTH crp-type" evidence="5">
    <location>
        <begin position="150"/>
        <end position="219"/>
    </location>
</feature>
<organism evidence="6 7">
    <name type="scientific">Alkalispirochaeta americana</name>
    <dbReference type="NCBI Taxonomy" id="159291"/>
    <lineage>
        <taxon>Bacteria</taxon>
        <taxon>Pseudomonadati</taxon>
        <taxon>Spirochaetota</taxon>
        <taxon>Spirochaetia</taxon>
        <taxon>Spirochaetales</taxon>
        <taxon>Spirochaetaceae</taxon>
        <taxon>Alkalispirochaeta</taxon>
    </lineage>
</organism>
<reference evidence="6 7" key="1">
    <citation type="submission" date="2017-01" db="EMBL/GenBank/DDBJ databases">
        <authorList>
            <person name="Mah S.A."/>
            <person name="Swanson W.J."/>
            <person name="Moy G.W."/>
            <person name="Vacquier V.D."/>
        </authorList>
    </citation>
    <scope>NUCLEOTIDE SEQUENCE [LARGE SCALE GENOMIC DNA]</scope>
    <source>
        <strain evidence="6 7">ASpG1</strain>
    </source>
</reference>
<dbReference type="PROSITE" id="PS51063">
    <property type="entry name" value="HTH_CRP_2"/>
    <property type="match status" value="1"/>
</dbReference>
<feature type="domain" description="Cyclic nucleotide-binding" evidence="4">
    <location>
        <begin position="14"/>
        <end position="94"/>
    </location>
</feature>
<dbReference type="STRING" id="159291.SAMN05920897_11312"/>
<accession>A0A1N6UTI9</accession>
<evidence type="ECO:0000259" key="5">
    <source>
        <dbReference type="PROSITE" id="PS51063"/>
    </source>
</evidence>
<sequence length="227" mass="25399">MDRIPDLFWKNAPLFHGLNSEDRTRLAREYRWTLSSYLPGQYLATMGDPIEKLLLIARGTIAAEVIAPRGVLIMERLTQGAMLAGPVLFTADPRFPVQLRVLEETGILSLPRSEALLMLASYPGVLENFLREGGEKILFLAEKIRLVQFSSMRQKIAGHFLELARRQGGDDIRLNYTMETLADLFGVTRPALSRCLGQMVDEGSVTRLGKGHFRVSPSELEAILEAD</sequence>
<protein>
    <submittedName>
        <fullName evidence="6">Transcriptional regulator</fullName>
    </submittedName>
</protein>
<dbReference type="AlphaFoldDB" id="A0A1N6UTI9"/>
<dbReference type="InterPro" id="IPR018490">
    <property type="entry name" value="cNMP-bd_dom_sf"/>
</dbReference>
<keyword evidence="1" id="KW-0805">Transcription regulation</keyword>
<dbReference type="InterPro" id="IPR036390">
    <property type="entry name" value="WH_DNA-bd_sf"/>
</dbReference>
<evidence type="ECO:0000259" key="4">
    <source>
        <dbReference type="PROSITE" id="PS50042"/>
    </source>
</evidence>
<evidence type="ECO:0000313" key="6">
    <source>
        <dbReference type="EMBL" id="SIQ68851.1"/>
    </source>
</evidence>
<evidence type="ECO:0000256" key="2">
    <source>
        <dbReference type="ARBA" id="ARBA00023125"/>
    </source>
</evidence>
<evidence type="ECO:0000313" key="7">
    <source>
        <dbReference type="Proteomes" id="UP000186400"/>
    </source>
</evidence>
<dbReference type="GO" id="GO:0006355">
    <property type="term" value="P:regulation of DNA-templated transcription"/>
    <property type="evidence" value="ECO:0007669"/>
    <property type="project" value="InterPro"/>
</dbReference>
<gene>
    <name evidence="6" type="ORF">SAMN05920897_11312</name>
</gene>
<dbReference type="PROSITE" id="PS50042">
    <property type="entry name" value="CNMP_BINDING_3"/>
    <property type="match status" value="1"/>
</dbReference>
<keyword evidence="7" id="KW-1185">Reference proteome</keyword>